<name>A0AAV6R0V2_SOLSE</name>
<comment type="caution">
    <text evidence="2">The sequence shown here is derived from an EMBL/GenBank/DDBJ whole genome shotgun (WGS) entry which is preliminary data.</text>
</comment>
<gene>
    <name evidence="2" type="ORF">JOB18_011817</name>
</gene>
<evidence type="ECO:0000313" key="3">
    <source>
        <dbReference type="Proteomes" id="UP000693946"/>
    </source>
</evidence>
<keyword evidence="3" id="KW-1185">Reference proteome</keyword>
<dbReference type="EMBL" id="JAGKHQ010000014">
    <property type="protein sequence ID" value="KAG7498535.1"/>
    <property type="molecule type" value="Genomic_DNA"/>
</dbReference>
<feature type="compositionally biased region" description="Acidic residues" evidence="1">
    <location>
        <begin position="68"/>
        <end position="77"/>
    </location>
</feature>
<feature type="compositionally biased region" description="Acidic residues" evidence="1">
    <location>
        <begin position="33"/>
        <end position="48"/>
    </location>
</feature>
<sequence length="95" mass="10853">MSKKSQVVTCPNASFTDLAEIVSRIEPVKSALVDDESDYHTDYEEEAGESAPSDMELYNRYGEHTEGEETADTDEELELRRQQHRPTKTTVTERK</sequence>
<protein>
    <submittedName>
        <fullName evidence="2">Uncharacterized protein</fullName>
    </submittedName>
</protein>
<evidence type="ECO:0000313" key="2">
    <source>
        <dbReference type="EMBL" id="KAG7498535.1"/>
    </source>
</evidence>
<proteinExistence type="predicted"/>
<reference evidence="2 3" key="1">
    <citation type="journal article" date="2021" name="Sci. Rep.">
        <title>Chromosome anchoring in Senegalese sole (Solea senegalensis) reveals sex-associated markers and genome rearrangements in flatfish.</title>
        <authorList>
            <person name="Guerrero-Cozar I."/>
            <person name="Gomez-Garrido J."/>
            <person name="Berbel C."/>
            <person name="Martinez-Blanch J.F."/>
            <person name="Alioto T."/>
            <person name="Claros M.G."/>
            <person name="Gagnaire P.A."/>
            <person name="Manchado M."/>
        </authorList>
    </citation>
    <scope>NUCLEOTIDE SEQUENCE [LARGE SCALE GENOMIC DNA]</scope>
    <source>
        <strain evidence="2">Sse05_10M</strain>
    </source>
</reference>
<evidence type="ECO:0000256" key="1">
    <source>
        <dbReference type="SAM" id="MobiDB-lite"/>
    </source>
</evidence>
<feature type="region of interest" description="Disordered" evidence="1">
    <location>
        <begin position="33"/>
        <end position="95"/>
    </location>
</feature>
<dbReference type="AlphaFoldDB" id="A0AAV6R0V2"/>
<accession>A0AAV6R0V2</accession>
<dbReference type="Proteomes" id="UP000693946">
    <property type="component" value="Linkage Group LG21"/>
</dbReference>
<organism evidence="2 3">
    <name type="scientific">Solea senegalensis</name>
    <name type="common">Senegalese sole</name>
    <dbReference type="NCBI Taxonomy" id="28829"/>
    <lineage>
        <taxon>Eukaryota</taxon>
        <taxon>Metazoa</taxon>
        <taxon>Chordata</taxon>
        <taxon>Craniata</taxon>
        <taxon>Vertebrata</taxon>
        <taxon>Euteleostomi</taxon>
        <taxon>Actinopterygii</taxon>
        <taxon>Neopterygii</taxon>
        <taxon>Teleostei</taxon>
        <taxon>Neoteleostei</taxon>
        <taxon>Acanthomorphata</taxon>
        <taxon>Carangaria</taxon>
        <taxon>Pleuronectiformes</taxon>
        <taxon>Pleuronectoidei</taxon>
        <taxon>Soleidae</taxon>
        <taxon>Solea</taxon>
    </lineage>
</organism>